<dbReference type="OMA" id="CILNKEI"/>
<dbReference type="CDD" id="cd06091">
    <property type="entry name" value="KOW_NusG"/>
    <property type="match status" value="1"/>
</dbReference>
<gene>
    <name evidence="6" type="ORF">RchiOBHm_Chr3g0464151</name>
</gene>
<feature type="compositionally biased region" description="Low complexity" evidence="4">
    <location>
        <begin position="245"/>
        <end position="258"/>
    </location>
</feature>
<evidence type="ECO:0000313" key="6">
    <source>
        <dbReference type="EMBL" id="PRQ43043.1"/>
    </source>
</evidence>
<evidence type="ECO:0000313" key="7">
    <source>
        <dbReference type="Proteomes" id="UP000238479"/>
    </source>
</evidence>
<feature type="compositionally biased region" description="Basic and acidic residues" evidence="4">
    <location>
        <begin position="54"/>
        <end position="74"/>
    </location>
</feature>
<dbReference type="Gene3D" id="3.30.70.940">
    <property type="entry name" value="NusG, N-terminal domain"/>
    <property type="match status" value="1"/>
</dbReference>
<feature type="compositionally biased region" description="Low complexity" evidence="4">
    <location>
        <begin position="37"/>
        <end position="53"/>
    </location>
</feature>
<dbReference type="PANTHER" id="PTHR30265:SF4">
    <property type="entry name" value="KOW MOTIF FAMILY PROTEIN, EXPRESSED"/>
    <property type="match status" value="1"/>
</dbReference>
<dbReference type="STRING" id="74649.A0A2P6R9D2"/>
<dbReference type="SMART" id="SM00738">
    <property type="entry name" value="NGN"/>
    <property type="match status" value="1"/>
</dbReference>
<keyword evidence="7" id="KW-1185">Reference proteome</keyword>
<dbReference type="SUPFAM" id="SSF50104">
    <property type="entry name" value="Translation proteins SH3-like domain"/>
    <property type="match status" value="1"/>
</dbReference>
<dbReference type="Pfam" id="PF02357">
    <property type="entry name" value="NusG"/>
    <property type="match status" value="1"/>
</dbReference>
<evidence type="ECO:0000259" key="5">
    <source>
        <dbReference type="SMART" id="SM00738"/>
    </source>
</evidence>
<accession>A0A2P6R9D2</accession>
<keyword evidence="2" id="KW-0805">Transcription regulation</keyword>
<dbReference type="Proteomes" id="UP000238479">
    <property type="component" value="Chromosome 3"/>
</dbReference>
<keyword evidence="3" id="KW-0804">Transcription</keyword>
<dbReference type="InterPro" id="IPR043425">
    <property type="entry name" value="NusG-like"/>
</dbReference>
<evidence type="ECO:0000256" key="2">
    <source>
        <dbReference type="ARBA" id="ARBA00023015"/>
    </source>
</evidence>
<dbReference type="GO" id="GO:0031564">
    <property type="term" value="P:transcription antitermination"/>
    <property type="evidence" value="ECO:0007669"/>
    <property type="project" value="UniProtKB-KW"/>
</dbReference>
<sequence length="339" mass="38027">MTQGLLQWSPCHRSLSLLPISIPTSKHTHLPLSISATLESSTQQQQQQQQQLSARERRQLRNERRESKAGTNWKEKVEEKLLEKPTQKFAHWKEELNINNLAREGPQWWIVRVSRVKGQETAQLIARLLARNYPHMDFKVYAPTIPERRKLKNGTYSVKAKPLFPGCAFLRCVLDKEIHDFVTELDGVGGFIGAKVGNTKRQINRPRPVSEFDMEAIFAKAKEEQEKAELAFQQEQQLNSGLNIDGLSSSDAAKSAGDAKSKGRSRKAADALISGSSKAKDKKLVLGSTVRVVSGTFAEYEGCLKKLNRRTKKATVAFTLFGKESLVDLDVSEIVSESL</sequence>
<comment type="caution">
    <text evidence="6">The sequence shown here is derived from an EMBL/GenBank/DDBJ whole genome shotgun (WGS) entry which is preliminary data.</text>
</comment>
<dbReference type="OrthoDB" id="8300383at2759"/>
<dbReference type="SUPFAM" id="SSF82679">
    <property type="entry name" value="N-utilization substance G protein NusG, N-terminal domain"/>
    <property type="match status" value="1"/>
</dbReference>
<organism evidence="6 7">
    <name type="scientific">Rosa chinensis</name>
    <name type="common">China rose</name>
    <dbReference type="NCBI Taxonomy" id="74649"/>
    <lineage>
        <taxon>Eukaryota</taxon>
        <taxon>Viridiplantae</taxon>
        <taxon>Streptophyta</taxon>
        <taxon>Embryophyta</taxon>
        <taxon>Tracheophyta</taxon>
        <taxon>Spermatophyta</taxon>
        <taxon>Magnoliopsida</taxon>
        <taxon>eudicotyledons</taxon>
        <taxon>Gunneridae</taxon>
        <taxon>Pentapetalae</taxon>
        <taxon>rosids</taxon>
        <taxon>fabids</taxon>
        <taxon>Rosales</taxon>
        <taxon>Rosaceae</taxon>
        <taxon>Rosoideae</taxon>
        <taxon>Rosoideae incertae sedis</taxon>
        <taxon>Rosa</taxon>
    </lineage>
</organism>
<keyword evidence="1" id="KW-0889">Transcription antitermination</keyword>
<proteinExistence type="predicted"/>
<protein>
    <submittedName>
        <fullName evidence="6">Putative translation protein SH3</fullName>
    </submittedName>
</protein>
<dbReference type="PANTHER" id="PTHR30265">
    <property type="entry name" value="RHO-INTERACTING TRANSCRIPTION TERMINATION FACTOR NUSG"/>
    <property type="match status" value="1"/>
</dbReference>
<evidence type="ECO:0000256" key="1">
    <source>
        <dbReference type="ARBA" id="ARBA00022814"/>
    </source>
</evidence>
<feature type="domain" description="NusG-like N-terminal" evidence="5">
    <location>
        <begin position="105"/>
        <end position="221"/>
    </location>
</feature>
<dbReference type="AlphaFoldDB" id="A0A2P6R9D2"/>
<name>A0A2P6R9D2_ROSCH</name>
<feature type="region of interest" description="Disordered" evidence="4">
    <location>
        <begin position="37"/>
        <end position="74"/>
    </location>
</feature>
<evidence type="ECO:0000256" key="3">
    <source>
        <dbReference type="ARBA" id="ARBA00023163"/>
    </source>
</evidence>
<dbReference type="InterPro" id="IPR014722">
    <property type="entry name" value="Rib_uL2_dom2"/>
</dbReference>
<dbReference type="EMBL" id="PDCK01000041">
    <property type="protein sequence ID" value="PRQ43043.1"/>
    <property type="molecule type" value="Genomic_DNA"/>
</dbReference>
<dbReference type="InterPro" id="IPR036735">
    <property type="entry name" value="NGN_dom_sf"/>
</dbReference>
<dbReference type="CDD" id="cd09890">
    <property type="entry name" value="NGN_plant"/>
    <property type="match status" value="1"/>
</dbReference>
<reference evidence="6 7" key="1">
    <citation type="journal article" date="2018" name="Nat. Genet.">
        <title>The Rosa genome provides new insights in the design of modern roses.</title>
        <authorList>
            <person name="Bendahmane M."/>
        </authorList>
    </citation>
    <scope>NUCLEOTIDE SEQUENCE [LARGE SCALE GENOMIC DNA]</scope>
    <source>
        <strain evidence="7">cv. Old Blush</strain>
    </source>
</reference>
<dbReference type="GO" id="GO:0006354">
    <property type="term" value="P:DNA-templated transcription elongation"/>
    <property type="evidence" value="ECO:0007669"/>
    <property type="project" value="InterPro"/>
</dbReference>
<dbReference type="InterPro" id="IPR006645">
    <property type="entry name" value="NGN-like_dom"/>
</dbReference>
<dbReference type="Gramene" id="PRQ43043">
    <property type="protein sequence ID" value="PRQ43043"/>
    <property type="gene ID" value="RchiOBHm_Chr3g0464151"/>
</dbReference>
<evidence type="ECO:0000256" key="4">
    <source>
        <dbReference type="SAM" id="MobiDB-lite"/>
    </source>
</evidence>
<dbReference type="InterPro" id="IPR008991">
    <property type="entry name" value="Translation_prot_SH3-like_sf"/>
</dbReference>
<feature type="region of interest" description="Disordered" evidence="4">
    <location>
        <begin position="242"/>
        <end position="263"/>
    </location>
</feature>
<dbReference type="Gene3D" id="2.30.30.30">
    <property type="match status" value="1"/>
</dbReference>